<feature type="region of interest" description="Disordered" evidence="5">
    <location>
        <begin position="459"/>
        <end position="481"/>
    </location>
</feature>
<dbReference type="Proteomes" id="UP000288805">
    <property type="component" value="Unassembled WGS sequence"/>
</dbReference>
<dbReference type="GO" id="GO:0003677">
    <property type="term" value="F:DNA binding"/>
    <property type="evidence" value="ECO:0007669"/>
    <property type="project" value="InterPro"/>
</dbReference>
<dbReference type="GO" id="GO:0003700">
    <property type="term" value="F:DNA-binding transcription factor activity"/>
    <property type="evidence" value="ECO:0007669"/>
    <property type="project" value="InterPro"/>
</dbReference>
<dbReference type="Gene3D" id="1.10.10.60">
    <property type="entry name" value="Homeodomain-like"/>
    <property type="match status" value="1"/>
</dbReference>
<keyword evidence="4" id="KW-0539">Nucleus</keyword>
<accession>A0A438EEF3</accession>
<feature type="region of interest" description="Disordered" evidence="5">
    <location>
        <begin position="300"/>
        <end position="340"/>
    </location>
</feature>
<name>A0A438EEF3_VITVI</name>
<comment type="subcellular location">
    <subcellularLocation>
        <location evidence="1">Nucleus</location>
    </subcellularLocation>
</comment>
<keyword evidence="6" id="KW-0472">Membrane</keyword>
<feature type="compositionally biased region" description="Acidic residues" evidence="5">
    <location>
        <begin position="321"/>
        <end position="333"/>
    </location>
</feature>
<keyword evidence="3" id="KW-0804">Transcription</keyword>
<dbReference type="NCBIfam" id="TIGR01557">
    <property type="entry name" value="myb_SHAQKYF"/>
    <property type="match status" value="1"/>
</dbReference>
<keyword evidence="6" id="KW-0812">Transmembrane</keyword>
<dbReference type="PANTHER" id="PTHR31499">
    <property type="entry name" value="MYB FAMILY TRANSCRIPTION FACTOR PHL11"/>
    <property type="match status" value="1"/>
</dbReference>
<dbReference type="EMBL" id="QGNW01001306">
    <property type="protein sequence ID" value="RVW46237.1"/>
    <property type="molecule type" value="Genomic_DNA"/>
</dbReference>
<protein>
    <submittedName>
        <fullName evidence="7">Myb-related protein 2</fullName>
    </submittedName>
</protein>
<dbReference type="PANTHER" id="PTHR31499:SF43">
    <property type="entry name" value="MYB FAMILY TRANSCRIPTION FACTOR APL"/>
    <property type="match status" value="1"/>
</dbReference>
<organism evidence="7 8">
    <name type="scientific">Vitis vinifera</name>
    <name type="common">Grape</name>
    <dbReference type="NCBI Taxonomy" id="29760"/>
    <lineage>
        <taxon>Eukaryota</taxon>
        <taxon>Viridiplantae</taxon>
        <taxon>Streptophyta</taxon>
        <taxon>Embryophyta</taxon>
        <taxon>Tracheophyta</taxon>
        <taxon>Spermatophyta</taxon>
        <taxon>Magnoliopsida</taxon>
        <taxon>eudicotyledons</taxon>
        <taxon>Gunneridae</taxon>
        <taxon>Pentapetalae</taxon>
        <taxon>rosids</taxon>
        <taxon>Vitales</taxon>
        <taxon>Vitaceae</taxon>
        <taxon>Viteae</taxon>
        <taxon>Vitis</taxon>
    </lineage>
</organism>
<reference evidence="7 8" key="1">
    <citation type="journal article" date="2018" name="PLoS Genet.">
        <title>Population sequencing reveals clonal diversity and ancestral inbreeding in the grapevine cultivar Chardonnay.</title>
        <authorList>
            <person name="Roach M.J."/>
            <person name="Johnson D.L."/>
            <person name="Bohlmann J."/>
            <person name="van Vuuren H.J."/>
            <person name="Jones S.J."/>
            <person name="Pretorius I.S."/>
            <person name="Schmidt S.A."/>
            <person name="Borneman A.R."/>
        </authorList>
    </citation>
    <scope>NUCLEOTIDE SEQUENCE [LARGE SCALE GENOMIC DNA]</scope>
    <source>
        <strain evidence="8">cv. Chardonnay</strain>
        <tissue evidence="7">Leaf</tissue>
    </source>
</reference>
<evidence type="ECO:0000256" key="4">
    <source>
        <dbReference type="ARBA" id="ARBA00023242"/>
    </source>
</evidence>
<dbReference type="InterPro" id="IPR046955">
    <property type="entry name" value="PHR1-like"/>
</dbReference>
<gene>
    <name evidence="7" type="primary">MYR2_5</name>
    <name evidence="7" type="ORF">CK203_086707</name>
</gene>
<feature type="transmembrane region" description="Helical" evidence="6">
    <location>
        <begin position="238"/>
        <end position="258"/>
    </location>
</feature>
<dbReference type="SUPFAM" id="SSF46689">
    <property type="entry name" value="Homeodomain-like"/>
    <property type="match status" value="1"/>
</dbReference>
<dbReference type="AlphaFoldDB" id="A0A438EEF3"/>
<evidence type="ECO:0000256" key="1">
    <source>
        <dbReference type="ARBA" id="ARBA00004123"/>
    </source>
</evidence>
<comment type="caution">
    <text evidence="7">The sequence shown here is derived from an EMBL/GenBank/DDBJ whole genome shotgun (WGS) entry which is preliminary data.</text>
</comment>
<evidence type="ECO:0000256" key="6">
    <source>
        <dbReference type="SAM" id="Phobius"/>
    </source>
</evidence>
<feature type="compositionally biased region" description="Basic and acidic residues" evidence="5">
    <location>
        <begin position="300"/>
        <end position="312"/>
    </location>
</feature>
<keyword evidence="6" id="KW-1133">Transmembrane helix</keyword>
<keyword evidence="2" id="KW-0805">Transcription regulation</keyword>
<proteinExistence type="predicted"/>
<evidence type="ECO:0000256" key="2">
    <source>
        <dbReference type="ARBA" id="ARBA00023015"/>
    </source>
</evidence>
<evidence type="ECO:0000313" key="8">
    <source>
        <dbReference type="Proteomes" id="UP000288805"/>
    </source>
</evidence>
<evidence type="ECO:0000256" key="5">
    <source>
        <dbReference type="SAM" id="MobiDB-lite"/>
    </source>
</evidence>
<dbReference type="InterPro" id="IPR006447">
    <property type="entry name" value="Myb_dom_plants"/>
</dbReference>
<evidence type="ECO:0000313" key="7">
    <source>
        <dbReference type="EMBL" id="RVW46237.1"/>
    </source>
</evidence>
<feature type="transmembrane region" description="Helical" evidence="6">
    <location>
        <begin position="207"/>
        <end position="226"/>
    </location>
</feature>
<dbReference type="InterPro" id="IPR009057">
    <property type="entry name" value="Homeodomain-like_sf"/>
</dbReference>
<dbReference type="GO" id="GO:0005634">
    <property type="term" value="C:nucleus"/>
    <property type="evidence" value="ECO:0007669"/>
    <property type="project" value="UniProtKB-SubCell"/>
</dbReference>
<evidence type="ECO:0000256" key="3">
    <source>
        <dbReference type="ARBA" id="ARBA00023163"/>
    </source>
</evidence>
<sequence length="508" mass="55793">MASGFNINWTVLEPVLKEGEWKASSTNKIKGSKLERGGGLHVFLHAHAVQQTSLDEKRANHGTTENHPYGLMCRHWQASVALAWGSFMSCSSSLHIQKDLNMFGGERGGGQREPGVPSIHPYQHLYQPMLLPEHPQQGMFEGRTAFPVQVQEDRHPSIVLSSDLKPRLKWTPELHALFVDAVNQLGGHESRTFSTLILLGPHLRPSGWTPFCVIYAFYFVCTVSLGKLPLFLASEGRGILVAFATVIHGIFLVDSLVFSNVEATPKAIMKIMRVRGLTLYHLKSHLQKYRMNIISGREAARREAEEEGEQQKEAATSSSPQEEDEVDKAEDETKDQSNAHLKIDKIEKHIRICQGAQERYLKAALDSAHRAAARETLGCAGADVNLTGLTASRTLPFPSVSKQFNLWPAHSSDMVRTGGGRFQPHGLGNSSSTQGWLASEMHSESFKNDLGLPVDGCPTIAGEETKTNAGGEENKTAQDTEVDPASIYLNLDDTGIIDMAPHNPPGSP</sequence>